<gene>
    <name evidence="2" type="primary">PLESTMB000152</name>
    <name evidence="2" type="ORF">PLESTB_001043000</name>
</gene>
<dbReference type="Proteomes" id="UP001165080">
    <property type="component" value="Unassembled WGS sequence"/>
</dbReference>
<evidence type="ECO:0000256" key="1">
    <source>
        <dbReference type="SAM" id="MobiDB-lite"/>
    </source>
</evidence>
<evidence type="ECO:0000313" key="2">
    <source>
        <dbReference type="EMBL" id="GLC55909.1"/>
    </source>
</evidence>
<comment type="caution">
    <text evidence="2">The sequence shown here is derived from an EMBL/GenBank/DDBJ whole genome shotgun (WGS) entry which is preliminary data.</text>
</comment>
<dbReference type="EMBL" id="BRXU01000014">
    <property type="protein sequence ID" value="GLC55909.1"/>
    <property type="molecule type" value="Genomic_DNA"/>
</dbReference>
<dbReference type="PANTHER" id="PTHR15907">
    <property type="entry name" value="DUF614 FAMILY PROTEIN-RELATED"/>
    <property type="match status" value="1"/>
</dbReference>
<dbReference type="AlphaFoldDB" id="A0A9W6BPK3"/>
<dbReference type="NCBIfam" id="TIGR01571">
    <property type="entry name" value="A_thal_Cys_rich"/>
    <property type="match status" value="1"/>
</dbReference>
<proteinExistence type="predicted"/>
<sequence>MKTPASNAWTTKLCDCCGEPTGCKFCWYAYCCACCAYGSNVDLMEPVVCCGGECLPACLAYAGMVYMGCPCILQTMTRGYIRNKYGIPGSACGDFMIAWCCSACSMCQERRELLIRGHGKGGVVQGAQEPPQQQQMLMVPLSVPVSVSVPVPVAVSVPVPGYPVVQPSDDLAPKPSDSAPKPSDAAPEPDGQQKSVKGDLPSLPTEADEQGSRPSLPTEADEQGKAV</sequence>
<feature type="compositionally biased region" description="Low complexity" evidence="1">
    <location>
        <begin position="166"/>
        <end position="190"/>
    </location>
</feature>
<keyword evidence="3" id="KW-1185">Reference proteome</keyword>
<protein>
    <submittedName>
        <fullName evidence="2">Uncharacterized protein</fullName>
    </submittedName>
</protein>
<feature type="region of interest" description="Disordered" evidence="1">
    <location>
        <begin position="166"/>
        <end position="227"/>
    </location>
</feature>
<dbReference type="InterPro" id="IPR006461">
    <property type="entry name" value="PLAC_motif_containing"/>
</dbReference>
<reference evidence="2 3" key="1">
    <citation type="journal article" date="2023" name="Commun. Biol.">
        <title>Reorganization of the ancestral sex-determining regions during the evolution of trioecy in Pleodorina starrii.</title>
        <authorList>
            <person name="Takahashi K."/>
            <person name="Suzuki S."/>
            <person name="Kawai-Toyooka H."/>
            <person name="Yamamoto K."/>
            <person name="Hamaji T."/>
            <person name="Ootsuki R."/>
            <person name="Yamaguchi H."/>
            <person name="Kawachi M."/>
            <person name="Higashiyama T."/>
            <person name="Nozaki H."/>
        </authorList>
    </citation>
    <scope>NUCLEOTIDE SEQUENCE [LARGE SCALE GENOMIC DNA]</scope>
    <source>
        <strain evidence="2 3">NIES-4479</strain>
    </source>
</reference>
<organism evidence="2 3">
    <name type="scientific">Pleodorina starrii</name>
    <dbReference type="NCBI Taxonomy" id="330485"/>
    <lineage>
        <taxon>Eukaryota</taxon>
        <taxon>Viridiplantae</taxon>
        <taxon>Chlorophyta</taxon>
        <taxon>core chlorophytes</taxon>
        <taxon>Chlorophyceae</taxon>
        <taxon>CS clade</taxon>
        <taxon>Chlamydomonadales</taxon>
        <taxon>Volvocaceae</taxon>
        <taxon>Pleodorina</taxon>
    </lineage>
</organism>
<dbReference type="Pfam" id="PF04749">
    <property type="entry name" value="PLAC8"/>
    <property type="match status" value="1"/>
</dbReference>
<evidence type="ECO:0000313" key="3">
    <source>
        <dbReference type="Proteomes" id="UP001165080"/>
    </source>
</evidence>
<accession>A0A9W6BPK3</accession>
<name>A0A9W6BPK3_9CHLO</name>